<evidence type="ECO:0000256" key="1">
    <source>
        <dbReference type="ARBA" id="ARBA00023125"/>
    </source>
</evidence>
<evidence type="ECO:0000256" key="2">
    <source>
        <dbReference type="PROSITE-ProRule" id="PRU00335"/>
    </source>
</evidence>
<gene>
    <name evidence="4" type="ORF">DNH61_01445</name>
</gene>
<feature type="DNA-binding region" description="H-T-H motif" evidence="2">
    <location>
        <begin position="49"/>
        <end position="68"/>
    </location>
</feature>
<dbReference type="SUPFAM" id="SSF46689">
    <property type="entry name" value="Homeodomain-like"/>
    <property type="match status" value="1"/>
</dbReference>
<dbReference type="InterPro" id="IPR001647">
    <property type="entry name" value="HTH_TetR"/>
</dbReference>
<dbReference type="GO" id="GO:0003677">
    <property type="term" value="F:DNA binding"/>
    <property type="evidence" value="ECO:0007669"/>
    <property type="project" value="UniProtKB-UniRule"/>
</dbReference>
<protein>
    <submittedName>
        <fullName evidence="4">TetR/AcrR family transcriptional regulator</fullName>
    </submittedName>
</protein>
<dbReference type="Gene3D" id="1.10.10.60">
    <property type="entry name" value="Homeodomain-like"/>
    <property type="match status" value="1"/>
</dbReference>
<dbReference type="PANTHER" id="PTHR43479">
    <property type="entry name" value="ACREF/ENVCD OPERON REPRESSOR-RELATED"/>
    <property type="match status" value="1"/>
</dbReference>
<dbReference type="EMBL" id="QKRB01000010">
    <property type="protein sequence ID" value="PZD97563.1"/>
    <property type="molecule type" value="Genomic_DNA"/>
</dbReference>
<reference evidence="4 5" key="1">
    <citation type="submission" date="2018-06" db="EMBL/GenBank/DDBJ databases">
        <title>Paenibacillus imtechensis sp. nov.</title>
        <authorList>
            <person name="Pinnaka A.K."/>
            <person name="Singh H."/>
            <person name="Kaur M."/>
        </authorList>
    </citation>
    <scope>NUCLEOTIDE SEQUENCE [LARGE SCALE GENOMIC DNA]</scope>
    <source>
        <strain evidence="4 5">SMB1</strain>
    </source>
</reference>
<evidence type="ECO:0000313" key="4">
    <source>
        <dbReference type="EMBL" id="PZD97563.1"/>
    </source>
</evidence>
<dbReference type="PRINTS" id="PR00455">
    <property type="entry name" value="HTHTETR"/>
</dbReference>
<dbReference type="PANTHER" id="PTHR43479:SF11">
    <property type="entry name" value="ACREF_ENVCD OPERON REPRESSOR-RELATED"/>
    <property type="match status" value="1"/>
</dbReference>
<feature type="domain" description="HTH tetR-type" evidence="3">
    <location>
        <begin position="26"/>
        <end position="86"/>
    </location>
</feature>
<dbReference type="Proteomes" id="UP000249522">
    <property type="component" value="Unassembled WGS sequence"/>
</dbReference>
<dbReference type="InterPro" id="IPR036271">
    <property type="entry name" value="Tet_transcr_reg_TetR-rel_C_sf"/>
</dbReference>
<evidence type="ECO:0000313" key="5">
    <source>
        <dbReference type="Proteomes" id="UP000249522"/>
    </source>
</evidence>
<organism evidence="4 5">
    <name type="scientific">Paenibacillus sambharensis</name>
    <dbReference type="NCBI Taxonomy" id="1803190"/>
    <lineage>
        <taxon>Bacteria</taxon>
        <taxon>Bacillati</taxon>
        <taxon>Bacillota</taxon>
        <taxon>Bacilli</taxon>
        <taxon>Bacillales</taxon>
        <taxon>Paenibacillaceae</taxon>
        <taxon>Paenibacillus</taxon>
    </lineage>
</organism>
<keyword evidence="5" id="KW-1185">Reference proteome</keyword>
<name>A0A2W1LFF0_9BACL</name>
<dbReference type="SUPFAM" id="SSF48498">
    <property type="entry name" value="Tetracyclin repressor-like, C-terminal domain"/>
    <property type="match status" value="1"/>
</dbReference>
<dbReference type="OrthoDB" id="113732at2"/>
<comment type="caution">
    <text evidence="4">The sequence shown here is derived from an EMBL/GenBank/DDBJ whole genome shotgun (WGS) entry which is preliminary data.</text>
</comment>
<dbReference type="AlphaFoldDB" id="A0A2W1LFF0"/>
<accession>A0A2W1LFF0</accession>
<dbReference type="PROSITE" id="PS50977">
    <property type="entry name" value="HTH_TETR_2"/>
    <property type="match status" value="1"/>
</dbReference>
<evidence type="ECO:0000259" key="3">
    <source>
        <dbReference type="PROSITE" id="PS50977"/>
    </source>
</evidence>
<keyword evidence="1 2" id="KW-0238">DNA-binding</keyword>
<dbReference type="Gene3D" id="1.10.357.10">
    <property type="entry name" value="Tetracycline Repressor, domain 2"/>
    <property type="match status" value="1"/>
</dbReference>
<dbReference type="InterPro" id="IPR009057">
    <property type="entry name" value="Homeodomain-like_sf"/>
</dbReference>
<dbReference type="Pfam" id="PF00440">
    <property type="entry name" value="TetR_N"/>
    <property type="match status" value="1"/>
</dbReference>
<dbReference type="InterPro" id="IPR050624">
    <property type="entry name" value="HTH-type_Tx_Regulator"/>
</dbReference>
<proteinExistence type="predicted"/>
<sequence length="214" mass="24795">MLKPFKTSFKLLEEVRKLDGYQLRTEKKKEKVRQAAIELFTSYGIEKVSLAEIAKKANVSPVTIYNHFGTKDELVKQVIRSYLQQEWEDRVAVTSQPGLSYPAKIERLIFETTDVSRKLSPDFLNALMQDEGVRGVIEELYREYIPFMIGLLEEGKREGYIDPSISNESIMAYLNILQNAMNQFEFSPDKEKNSKLAEDLSKMFFYGLLNRRDG</sequence>